<dbReference type="GO" id="GO:0005886">
    <property type="term" value="C:plasma membrane"/>
    <property type="evidence" value="ECO:0007669"/>
    <property type="project" value="UniProtKB-SubCell"/>
</dbReference>
<keyword evidence="4 10" id="KW-0812">Transmembrane</keyword>
<feature type="transmembrane region" description="Helical" evidence="10">
    <location>
        <begin position="114"/>
        <end position="135"/>
    </location>
</feature>
<evidence type="ECO:0000313" key="11">
    <source>
        <dbReference type="EMBL" id="RZC33373.1"/>
    </source>
</evidence>
<dbReference type="EMBL" id="QDEB01089362">
    <property type="protein sequence ID" value="RZC33373.1"/>
    <property type="molecule type" value="Genomic_DNA"/>
</dbReference>
<feature type="transmembrane region" description="Helical" evidence="10">
    <location>
        <begin position="30"/>
        <end position="50"/>
    </location>
</feature>
<reference evidence="11 12" key="1">
    <citation type="submission" date="2017-03" db="EMBL/GenBank/DDBJ databases">
        <title>Genome of the blue death feigning beetle - Asbolus verrucosus.</title>
        <authorList>
            <person name="Rider S.D."/>
        </authorList>
    </citation>
    <scope>NUCLEOTIDE SEQUENCE [LARGE SCALE GENOMIC DNA]</scope>
    <source>
        <strain evidence="11">Butters</strain>
        <tissue evidence="11">Head and leg muscle</tissue>
    </source>
</reference>
<evidence type="ECO:0000256" key="6">
    <source>
        <dbReference type="ARBA" id="ARBA00022989"/>
    </source>
</evidence>
<keyword evidence="5 10" id="KW-0552">Olfaction</keyword>
<name>A0A482VKX4_ASBVE</name>
<dbReference type="GO" id="GO:0005549">
    <property type="term" value="F:odorant binding"/>
    <property type="evidence" value="ECO:0007669"/>
    <property type="project" value="InterPro"/>
</dbReference>
<proteinExistence type="inferred from homology"/>
<evidence type="ECO:0000256" key="8">
    <source>
        <dbReference type="ARBA" id="ARBA00023170"/>
    </source>
</evidence>
<evidence type="ECO:0000256" key="2">
    <source>
        <dbReference type="ARBA" id="ARBA00022475"/>
    </source>
</evidence>
<protein>
    <recommendedName>
        <fullName evidence="10">Odorant receptor</fullName>
    </recommendedName>
</protein>
<keyword evidence="8 10" id="KW-0675">Receptor</keyword>
<keyword evidence="9 10" id="KW-0807">Transducer</keyword>
<dbReference type="PANTHER" id="PTHR21137:SF35">
    <property type="entry name" value="ODORANT RECEPTOR 19A-RELATED"/>
    <property type="match status" value="1"/>
</dbReference>
<evidence type="ECO:0000256" key="4">
    <source>
        <dbReference type="ARBA" id="ARBA00022692"/>
    </source>
</evidence>
<dbReference type="Pfam" id="PF02949">
    <property type="entry name" value="7tm_6"/>
    <property type="match status" value="1"/>
</dbReference>
<comment type="similarity">
    <text evidence="10">Belongs to the insect chemoreceptor superfamily. Heteromeric odorant receptor channel (TC 1.A.69) family.</text>
</comment>
<keyword evidence="12" id="KW-1185">Reference proteome</keyword>
<dbReference type="PANTHER" id="PTHR21137">
    <property type="entry name" value="ODORANT RECEPTOR"/>
    <property type="match status" value="1"/>
</dbReference>
<evidence type="ECO:0000256" key="5">
    <source>
        <dbReference type="ARBA" id="ARBA00022725"/>
    </source>
</evidence>
<keyword evidence="3 10" id="KW-0716">Sensory transduction</keyword>
<sequence length="371" mass="43755">MAKDDQFQFTIRCYDMSGLRRSCAFYRRLISVYILYPLLLVLYCLMIFNIRYQNNVLQIASVFESVSTFGYLVARKTILLIHSSLFEEMIQDRSRFWHYDLFGERGGDKFRNQMGFCVSLIKFIWISTTICVVFRCYTPFFVEEYLVPEACYIPGNSIYSIAIIFGLEVTFYIEETFLFSVFDGFFLLMCVDLKIQFRLLNKTLRTIDFEKCHEEVCWVKLVECFEHHRFLLRKLNKAFSEFFVCMYFFTIGGMCIQLFILLDGSTDISHLIKNVTYLIVVNILVILIIIPVGEIEVEAEKLIFEIYNIDWYKSNTLRIRKFVLFWLIKAQIPVLMTGAEFLQINRSMLPQIQRVAFSVATVFGRMKGITS</sequence>
<evidence type="ECO:0000256" key="7">
    <source>
        <dbReference type="ARBA" id="ARBA00023136"/>
    </source>
</evidence>
<comment type="subcellular location">
    <subcellularLocation>
        <location evidence="1 10">Cell membrane</location>
        <topology evidence="1 10">Multi-pass membrane protein</topology>
    </subcellularLocation>
</comment>
<feature type="transmembrane region" description="Helical" evidence="10">
    <location>
        <begin position="56"/>
        <end position="74"/>
    </location>
</feature>
<evidence type="ECO:0000313" key="12">
    <source>
        <dbReference type="Proteomes" id="UP000292052"/>
    </source>
</evidence>
<evidence type="ECO:0000256" key="9">
    <source>
        <dbReference type="ARBA" id="ARBA00023224"/>
    </source>
</evidence>
<gene>
    <name evidence="11" type="ORF">BDFB_013626</name>
</gene>
<dbReference type="STRING" id="1661398.A0A482VKX4"/>
<dbReference type="OrthoDB" id="6762713at2759"/>
<dbReference type="InterPro" id="IPR004117">
    <property type="entry name" value="7tm6_olfct_rcpt"/>
</dbReference>
<dbReference type="AlphaFoldDB" id="A0A482VKX4"/>
<accession>A0A482VKX4</accession>
<keyword evidence="7 10" id="KW-0472">Membrane</keyword>
<keyword evidence="2" id="KW-1003">Cell membrane</keyword>
<comment type="caution">
    <text evidence="10">Lacks conserved residue(s) required for the propagation of feature annotation.</text>
</comment>
<evidence type="ECO:0000256" key="10">
    <source>
        <dbReference type="RuleBase" id="RU351113"/>
    </source>
</evidence>
<evidence type="ECO:0000256" key="3">
    <source>
        <dbReference type="ARBA" id="ARBA00022606"/>
    </source>
</evidence>
<feature type="transmembrane region" description="Helical" evidence="10">
    <location>
        <begin position="238"/>
        <end position="262"/>
    </location>
</feature>
<dbReference type="GO" id="GO:0004984">
    <property type="term" value="F:olfactory receptor activity"/>
    <property type="evidence" value="ECO:0007669"/>
    <property type="project" value="InterPro"/>
</dbReference>
<evidence type="ECO:0000256" key="1">
    <source>
        <dbReference type="ARBA" id="ARBA00004651"/>
    </source>
</evidence>
<dbReference type="Proteomes" id="UP000292052">
    <property type="component" value="Unassembled WGS sequence"/>
</dbReference>
<dbReference type="GO" id="GO:0007165">
    <property type="term" value="P:signal transduction"/>
    <property type="evidence" value="ECO:0007669"/>
    <property type="project" value="UniProtKB-KW"/>
</dbReference>
<comment type="caution">
    <text evidence="11">The sequence shown here is derived from an EMBL/GenBank/DDBJ whole genome shotgun (WGS) entry which is preliminary data.</text>
</comment>
<keyword evidence="6 10" id="KW-1133">Transmembrane helix</keyword>
<organism evidence="11 12">
    <name type="scientific">Asbolus verrucosus</name>
    <name type="common">Desert ironclad beetle</name>
    <dbReference type="NCBI Taxonomy" id="1661398"/>
    <lineage>
        <taxon>Eukaryota</taxon>
        <taxon>Metazoa</taxon>
        <taxon>Ecdysozoa</taxon>
        <taxon>Arthropoda</taxon>
        <taxon>Hexapoda</taxon>
        <taxon>Insecta</taxon>
        <taxon>Pterygota</taxon>
        <taxon>Neoptera</taxon>
        <taxon>Endopterygota</taxon>
        <taxon>Coleoptera</taxon>
        <taxon>Polyphaga</taxon>
        <taxon>Cucujiformia</taxon>
        <taxon>Tenebrionidae</taxon>
        <taxon>Pimeliinae</taxon>
        <taxon>Asbolus</taxon>
    </lineage>
</organism>
<feature type="transmembrane region" description="Helical" evidence="10">
    <location>
        <begin position="274"/>
        <end position="293"/>
    </location>
</feature>